<comment type="caution">
    <text evidence="1">The sequence shown here is derived from an EMBL/GenBank/DDBJ whole genome shotgun (WGS) entry which is preliminary data.</text>
</comment>
<evidence type="ECO:0000313" key="1">
    <source>
        <dbReference type="EMBL" id="CAF4456073.1"/>
    </source>
</evidence>
<evidence type="ECO:0000313" key="2">
    <source>
        <dbReference type="Proteomes" id="UP000663881"/>
    </source>
</evidence>
<protein>
    <submittedName>
        <fullName evidence="1">Uncharacterized protein</fullName>
    </submittedName>
</protein>
<accession>A0A820SGY9</accession>
<name>A0A820SGY9_9BILA</name>
<dbReference type="Proteomes" id="UP000663881">
    <property type="component" value="Unassembled WGS sequence"/>
</dbReference>
<dbReference type="AlphaFoldDB" id="A0A820SGY9"/>
<sequence>ILKLYNDKAPDLCYRLLKRKDFYPWEQLTNGLVDLTKICISYDTIVNEKVFSDLNQLEDILCIISTKAEVYPIINKSLHSIALEATLRWSNPDISWSNHVYRMG</sequence>
<proteinExistence type="predicted"/>
<gene>
    <name evidence="1" type="ORF">OKA104_LOCUS54423</name>
</gene>
<organism evidence="1 2">
    <name type="scientific">Adineta steineri</name>
    <dbReference type="NCBI Taxonomy" id="433720"/>
    <lineage>
        <taxon>Eukaryota</taxon>
        <taxon>Metazoa</taxon>
        <taxon>Spiralia</taxon>
        <taxon>Gnathifera</taxon>
        <taxon>Rotifera</taxon>
        <taxon>Eurotatoria</taxon>
        <taxon>Bdelloidea</taxon>
        <taxon>Adinetida</taxon>
        <taxon>Adinetidae</taxon>
        <taxon>Adineta</taxon>
    </lineage>
</organism>
<feature type="non-terminal residue" evidence="1">
    <location>
        <position position="104"/>
    </location>
</feature>
<dbReference type="EMBL" id="CAJOAY010036243">
    <property type="protein sequence ID" value="CAF4456073.1"/>
    <property type="molecule type" value="Genomic_DNA"/>
</dbReference>
<feature type="non-terminal residue" evidence="1">
    <location>
        <position position="1"/>
    </location>
</feature>
<reference evidence="1" key="1">
    <citation type="submission" date="2021-02" db="EMBL/GenBank/DDBJ databases">
        <authorList>
            <person name="Nowell W R."/>
        </authorList>
    </citation>
    <scope>NUCLEOTIDE SEQUENCE</scope>
</reference>